<dbReference type="VEuPathDB" id="FungiDB:PHYBLDRAFT_63449"/>
<dbReference type="InParanoid" id="A0A162WKM5"/>
<dbReference type="AlphaFoldDB" id="A0A162WKM5"/>
<keyword evidence="1" id="KW-0472">Membrane</keyword>
<protein>
    <submittedName>
        <fullName evidence="2">Uncharacterized protein</fullName>
    </submittedName>
</protein>
<gene>
    <name evidence="2" type="ORF">PHYBLDRAFT_63449</name>
</gene>
<reference evidence="3" key="1">
    <citation type="submission" date="2015-06" db="EMBL/GenBank/DDBJ databases">
        <title>Expansion of signal transduction pathways in fungi by whole-genome duplication.</title>
        <authorList>
            <consortium name="DOE Joint Genome Institute"/>
            <person name="Corrochano L.M."/>
            <person name="Kuo A."/>
            <person name="Marcet-Houben M."/>
            <person name="Polaino S."/>
            <person name="Salamov A."/>
            <person name="Villalobos J.M."/>
            <person name="Alvarez M.I."/>
            <person name="Avalos J."/>
            <person name="Benito E.P."/>
            <person name="Benoit I."/>
            <person name="Burger G."/>
            <person name="Camino L.P."/>
            <person name="Canovas D."/>
            <person name="Cerda-Olmedo E."/>
            <person name="Cheng J.-F."/>
            <person name="Dominguez A."/>
            <person name="Elias M."/>
            <person name="Eslava A.P."/>
            <person name="Glaser F."/>
            <person name="Grimwood J."/>
            <person name="Gutierrez G."/>
            <person name="Heitman J."/>
            <person name="Henrissat B."/>
            <person name="Iturriaga E.A."/>
            <person name="Lang B.F."/>
            <person name="Lavin J.L."/>
            <person name="Lee S."/>
            <person name="Li W."/>
            <person name="Lindquist E."/>
            <person name="Lopez-Garcia S."/>
            <person name="Luque E.M."/>
            <person name="Marcos A.T."/>
            <person name="Martin J."/>
            <person name="McCluskey K."/>
            <person name="Medina H.R."/>
            <person name="Miralles-Duran A."/>
            <person name="Miyazaki A."/>
            <person name="Munoz-Torres E."/>
            <person name="Oguiza J.A."/>
            <person name="Ohm R."/>
            <person name="Olmedo M."/>
            <person name="Orejas M."/>
            <person name="Ortiz-Castellanos L."/>
            <person name="Pisabarro A.G."/>
            <person name="Rodriguez-Romero J."/>
            <person name="Ruiz-Herrera J."/>
            <person name="Ruiz-Vazquez R."/>
            <person name="Sanz C."/>
            <person name="Schackwitz W."/>
            <person name="Schmutz J."/>
            <person name="Shahriari M."/>
            <person name="Shelest E."/>
            <person name="Silva-Franco F."/>
            <person name="Soanes D."/>
            <person name="Syed K."/>
            <person name="Tagua V.G."/>
            <person name="Talbot N.J."/>
            <person name="Thon M."/>
            <person name="De vries R.P."/>
            <person name="Wiebenga A."/>
            <person name="Yadav J.S."/>
            <person name="Braun E.L."/>
            <person name="Baker S."/>
            <person name="Garre V."/>
            <person name="Horwitz B."/>
            <person name="Torres-Martinez S."/>
            <person name="Idnurm A."/>
            <person name="Herrera-Estrella A."/>
            <person name="Gabaldon T."/>
            <person name="Grigoriev I.V."/>
        </authorList>
    </citation>
    <scope>NUCLEOTIDE SEQUENCE [LARGE SCALE GENOMIC DNA]</scope>
    <source>
        <strain evidence="3">NRRL 1555(-)</strain>
    </source>
</reference>
<evidence type="ECO:0000313" key="2">
    <source>
        <dbReference type="EMBL" id="OAD68645.1"/>
    </source>
</evidence>
<dbReference type="EMBL" id="KV440994">
    <property type="protein sequence ID" value="OAD68645.1"/>
    <property type="molecule type" value="Genomic_DNA"/>
</dbReference>
<keyword evidence="3" id="KW-1185">Reference proteome</keyword>
<evidence type="ECO:0000256" key="1">
    <source>
        <dbReference type="SAM" id="Phobius"/>
    </source>
</evidence>
<keyword evidence="1" id="KW-1133">Transmembrane helix</keyword>
<dbReference type="Proteomes" id="UP000077315">
    <property type="component" value="Unassembled WGS sequence"/>
</dbReference>
<dbReference type="RefSeq" id="XP_018286685.1">
    <property type="nucleotide sequence ID" value="XM_018441121.1"/>
</dbReference>
<sequence length="129" mass="14152">MAVSSNTSDGCNHYCSFIAIPHFMSLSYVLFHIGILFVQFMHHKLVGPLQLVVRDIASGAKLSDREKSALQQSVLSASINVLVIVAERVGKVGREVKMIQFIGDDGVVTCKNAEQTLSNDFSPRCCRLP</sequence>
<dbReference type="GeneID" id="29002027"/>
<proteinExistence type="predicted"/>
<feature type="transmembrane region" description="Helical" evidence="1">
    <location>
        <begin position="20"/>
        <end position="41"/>
    </location>
</feature>
<name>A0A162WKM5_PHYB8</name>
<organism evidence="2 3">
    <name type="scientific">Phycomyces blakesleeanus (strain ATCC 8743b / DSM 1359 / FGSC 10004 / NBRC 33097 / NRRL 1555)</name>
    <dbReference type="NCBI Taxonomy" id="763407"/>
    <lineage>
        <taxon>Eukaryota</taxon>
        <taxon>Fungi</taxon>
        <taxon>Fungi incertae sedis</taxon>
        <taxon>Mucoromycota</taxon>
        <taxon>Mucoromycotina</taxon>
        <taxon>Mucoromycetes</taxon>
        <taxon>Mucorales</taxon>
        <taxon>Phycomycetaceae</taxon>
        <taxon>Phycomyces</taxon>
    </lineage>
</organism>
<accession>A0A162WKM5</accession>
<keyword evidence="1" id="KW-0812">Transmembrane</keyword>
<evidence type="ECO:0000313" key="3">
    <source>
        <dbReference type="Proteomes" id="UP000077315"/>
    </source>
</evidence>